<evidence type="ECO:0000259" key="1">
    <source>
        <dbReference type="Pfam" id="PF01370"/>
    </source>
</evidence>
<dbReference type="SUPFAM" id="SSF51735">
    <property type="entry name" value="NAD(P)-binding Rossmann-fold domains"/>
    <property type="match status" value="1"/>
</dbReference>
<dbReference type="Pfam" id="PF01370">
    <property type="entry name" value="Epimerase"/>
    <property type="match status" value="1"/>
</dbReference>
<dbReference type="Gene3D" id="3.40.50.720">
    <property type="entry name" value="NAD(P)-binding Rossmann-like Domain"/>
    <property type="match status" value="1"/>
</dbReference>
<reference evidence="2 3" key="1">
    <citation type="journal article" date="2009" name="J. Bacteriol.">
        <title>The genome of Burkholderia cenocepacia J2315, an epidemic pathogen of cystic fibrosis patients.</title>
        <authorList>
            <person name="Holden M.T."/>
            <person name="Seth-Smith H.M."/>
            <person name="Crossman L.C."/>
            <person name="Sebaihia M."/>
            <person name="Bentley S.D."/>
            <person name="Cerdeno-Tarraga A.M."/>
            <person name="Thomson N.R."/>
            <person name="Bason N."/>
            <person name="Quail M.A."/>
            <person name="Sharp S."/>
            <person name="Cherevach I."/>
            <person name="Churcher C."/>
            <person name="Goodhead I."/>
            <person name="Hauser H."/>
            <person name="Holroyd N."/>
            <person name="Mungall K."/>
            <person name="Scott P."/>
            <person name="Walker D."/>
            <person name="White B."/>
            <person name="Rose H."/>
            <person name="Iversen P."/>
            <person name="Mil-Homens D."/>
            <person name="Rocha E.P."/>
            <person name="Fialho A.M."/>
            <person name="Baldwin A."/>
            <person name="Dowson C."/>
            <person name="Barrell B.G."/>
            <person name="Govan J.R."/>
            <person name="Vandamme P."/>
            <person name="Hart C.A."/>
            <person name="Mahenthiralingam E."/>
            <person name="Parkhill J."/>
        </authorList>
    </citation>
    <scope>NUCLEOTIDE SEQUENCE [LARGE SCALE GENOMIC DNA]</scope>
    <source>
        <strain evidence="3">ATCC BAA-245 / DSM 16553 / LMG 16656 / NCTC 13227 / J2315 / CF5610</strain>
    </source>
</reference>
<dbReference type="Proteomes" id="UP000001035">
    <property type="component" value="Chromosome 1"/>
</dbReference>
<organism evidence="2 3">
    <name type="scientific">Burkholderia cenocepacia (strain ATCC BAA-245 / DSM 16553 / LMG 16656 / NCTC 13227 / J2315 / CF5610)</name>
    <name type="common">Burkholderia cepacia (strain J2315)</name>
    <dbReference type="NCBI Taxonomy" id="216591"/>
    <lineage>
        <taxon>Bacteria</taxon>
        <taxon>Pseudomonadati</taxon>
        <taxon>Pseudomonadota</taxon>
        <taxon>Betaproteobacteria</taxon>
        <taxon>Burkholderiales</taxon>
        <taxon>Burkholderiaceae</taxon>
        <taxon>Burkholderia</taxon>
        <taxon>Burkholderia cepacia complex</taxon>
    </lineage>
</organism>
<name>B4ECE2_BURCJ</name>
<dbReference type="AlphaFoldDB" id="B4ECE2"/>
<dbReference type="PANTHER" id="PTHR43245:SF58">
    <property type="entry name" value="BLL5923 PROTEIN"/>
    <property type="match status" value="1"/>
</dbReference>
<protein>
    <submittedName>
        <fullName evidence="2">Nucleotide sugar epimerase/dehydratase</fullName>
    </submittedName>
</protein>
<dbReference type="EMBL" id="AM747720">
    <property type="protein sequence ID" value="CAR53445.1"/>
    <property type="molecule type" value="Genomic_DNA"/>
</dbReference>
<proteinExistence type="predicted"/>
<gene>
    <name evidence="2" type="primary">wbiG</name>
    <name evidence="2" type="ORF">BCAL3121</name>
</gene>
<keyword evidence="3" id="KW-1185">Reference proteome</keyword>
<dbReference type="InterPro" id="IPR050177">
    <property type="entry name" value="Lipid_A_modif_metabolic_enz"/>
</dbReference>
<evidence type="ECO:0000313" key="3">
    <source>
        <dbReference type="Proteomes" id="UP000001035"/>
    </source>
</evidence>
<sequence>MEAVVTRIVVTGASGFVGRAVCRLALTTGHTVTALVRRPGRCIDGVREWVYDEPDFAELVDAWPAGLEADSVIHLAARVHVMRDESPDPDAAFEATNVTGTLRVAEAARAHGVRRFVFASSIKAVGEGDRGVPLAEDVAPEPRDPYGRSKLHAERALAQFGSSTGLDVVVVRPPLVYGPGVRANFLRMMDAVSRGLPLPLGAIAARRSLVYVDNLGDALLRCAIDPRAAGECFHVADDDAPSVAELLRMVGDALGRPARLFPVPTALLYALGRLTGRSAAVDRLTGSLQLDAGRIKRTLDWRPPYTTREGLEASAAWYRSRDIQK</sequence>
<dbReference type="InterPro" id="IPR001509">
    <property type="entry name" value="Epimerase_deHydtase"/>
</dbReference>
<evidence type="ECO:0000313" key="2">
    <source>
        <dbReference type="EMBL" id="CAR53445.1"/>
    </source>
</evidence>
<accession>B4ECE2</accession>
<dbReference type="CDD" id="cd05232">
    <property type="entry name" value="UDP_G4E_4_SDR_e"/>
    <property type="match status" value="1"/>
</dbReference>
<dbReference type="eggNOG" id="COG0451">
    <property type="taxonomic scope" value="Bacteria"/>
</dbReference>
<dbReference type="PANTHER" id="PTHR43245">
    <property type="entry name" value="BIFUNCTIONAL POLYMYXIN RESISTANCE PROTEIN ARNA"/>
    <property type="match status" value="1"/>
</dbReference>
<dbReference type="InterPro" id="IPR036291">
    <property type="entry name" value="NAD(P)-bd_dom_sf"/>
</dbReference>
<dbReference type="HOGENOM" id="CLU_007383_6_1_4"/>
<feature type="domain" description="NAD-dependent epimerase/dehydratase" evidence="1">
    <location>
        <begin position="8"/>
        <end position="228"/>
    </location>
</feature>
<dbReference type="KEGG" id="bcj:BCAL3121"/>